<name>A0A235F3J9_9RHOO</name>
<dbReference type="SUPFAM" id="SSF53756">
    <property type="entry name" value="UDP-Glycosyltransferase/glycogen phosphorylase"/>
    <property type="match status" value="1"/>
</dbReference>
<gene>
    <name evidence="3" type="ORF">CGK74_00730</name>
</gene>
<keyword evidence="4" id="KW-1185">Reference proteome</keyword>
<feature type="domain" description="UDP-N-acetylglucosamine 2-epimerase" evidence="2">
    <location>
        <begin position="30"/>
        <end position="357"/>
    </location>
</feature>
<evidence type="ECO:0000256" key="1">
    <source>
        <dbReference type="RuleBase" id="RU003513"/>
    </source>
</evidence>
<comment type="similarity">
    <text evidence="1">Belongs to the UDP-N-acetylglucosamine 2-epimerase family.</text>
</comment>
<proteinExistence type="inferred from homology"/>
<evidence type="ECO:0000313" key="3">
    <source>
        <dbReference type="EMBL" id="OYD55830.1"/>
    </source>
</evidence>
<organism evidence="3 4">
    <name type="scientific">Thauera propionica</name>
    <dbReference type="NCBI Taxonomy" id="2019431"/>
    <lineage>
        <taxon>Bacteria</taxon>
        <taxon>Pseudomonadati</taxon>
        <taxon>Pseudomonadota</taxon>
        <taxon>Betaproteobacteria</taxon>
        <taxon>Rhodocyclales</taxon>
        <taxon>Zoogloeaceae</taxon>
        <taxon>Thauera</taxon>
    </lineage>
</organism>
<dbReference type="InterPro" id="IPR029767">
    <property type="entry name" value="WecB-like"/>
</dbReference>
<dbReference type="PANTHER" id="PTHR43174">
    <property type="entry name" value="UDP-N-ACETYLGLUCOSAMINE 2-EPIMERASE"/>
    <property type="match status" value="1"/>
</dbReference>
<dbReference type="OrthoDB" id="9803238at2"/>
<sequence>MLKILTIVGARPQFIKAAAVSRVIRNDHAGTIEEFLVHTGQHYDTNMSQVFFDELDIPHPKFNLEISGGTHGVMTGRMLEAIENVLLSEKPDWVLIYGDTNSTLAGALAAAKLHIPVAHVEAGLRSFNMRMPEEINRILADRVSNLLFCPTEVAVENLAREGVTKGVSLVGDVMYDVSLYYRDVARSRSDALDRFNLKEGEYVLATCHRAENTDDPTRLREIGLALADLAANQAVILPVHPRTAKIMADQGLIAAMRNVKLVDPLPFLDMIRLEQSARVIVTDSGGVQKEAFFYDVPCVTMRDETEWVETVELGWNVLTGASRERILSAASSPARPVGKGHHPYGHGDASAMIVRQLLAGGLC</sequence>
<dbReference type="Pfam" id="PF02350">
    <property type="entry name" value="Epimerase_2"/>
    <property type="match status" value="1"/>
</dbReference>
<dbReference type="NCBIfam" id="TIGR00236">
    <property type="entry name" value="wecB"/>
    <property type="match status" value="1"/>
</dbReference>
<comment type="caution">
    <text evidence="3">The sequence shown here is derived from an EMBL/GenBank/DDBJ whole genome shotgun (WGS) entry which is preliminary data.</text>
</comment>
<dbReference type="Proteomes" id="UP000215181">
    <property type="component" value="Unassembled WGS sequence"/>
</dbReference>
<dbReference type="EMBL" id="NOIH01000002">
    <property type="protein sequence ID" value="OYD55830.1"/>
    <property type="molecule type" value="Genomic_DNA"/>
</dbReference>
<dbReference type="CDD" id="cd03786">
    <property type="entry name" value="GTB_UDP-GlcNAc_2-Epimerase"/>
    <property type="match status" value="1"/>
</dbReference>
<protein>
    <submittedName>
        <fullName evidence="3">UDP-N-acetylglucosamine 2-epimerase (Non-hydrolyzing)</fullName>
    </submittedName>
</protein>
<dbReference type="Gene3D" id="3.40.50.2000">
    <property type="entry name" value="Glycogen Phosphorylase B"/>
    <property type="match status" value="2"/>
</dbReference>
<dbReference type="PANTHER" id="PTHR43174:SF1">
    <property type="entry name" value="UDP-N-ACETYLGLUCOSAMINE 2-EPIMERASE"/>
    <property type="match status" value="1"/>
</dbReference>
<dbReference type="AlphaFoldDB" id="A0A235F3J9"/>
<evidence type="ECO:0000259" key="2">
    <source>
        <dbReference type="Pfam" id="PF02350"/>
    </source>
</evidence>
<evidence type="ECO:0000313" key="4">
    <source>
        <dbReference type="Proteomes" id="UP000215181"/>
    </source>
</evidence>
<reference evidence="3 4" key="1">
    <citation type="submission" date="2017-07" db="EMBL/GenBank/DDBJ databases">
        <title>Thauera sp. KNDSS-Mac4 genome sequence and assembly.</title>
        <authorList>
            <person name="Mayilraj S."/>
        </authorList>
    </citation>
    <scope>NUCLEOTIDE SEQUENCE [LARGE SCALE GENOMIC DNA]</scope>
    <source>
        <strain evidence="3 4">KNDSS-Mac4</strain>
    </source>
</reference>
<keyword evidence="1" id="KW-0413">Isomerase</keyword>
<accession>A0A235F3J9</accession>
<dbReference type="GO" id="GO:0016853">
    <property type="term" value="F:isomerase activity"/>
    <property type="evidence" value="ECO:0007669"/>
    <property type="project" value="UniProtKB-KW"/>
</dbReference>
<dbReference type="InterPro" id="IPR003331">
    <property type="entry name" value="UDP_GlcNAc_Epimerase_2_dom"/>
</dbReference>